<evidence type="ECO:0000256" key="9">
    <source>
        <dbReference type="ARBA" id="ARBA00023136"/>
    </source>
</evidence>
<sequence>MSSAASHSASLAPSAGVAPGQGAVRTWLWVVALMIVAMVIVGGATRLTESGLSITEWKPIHGMIPPLSDAEWQEEFDKYRQIPQYTEINKGMSLEAFKTIFWWEWAHRQLGRLIGLVFLVPFLVFAARGAIERSMLPRLGLLFVLGGLQGAIGWWMVASGLTERTDVSQYRLATHLTFACVLLVATVWIAEGFRKSTALFAEPSVVRRGAKLLVGLLLAQVFLGGLVAGLNAGLIYNTWPLMDGRIVPDGLLAMSPWWLNFFESHLTVQFVHRIGAYVLLAATVWHLVTVRRAALDRRTVRRAWLLTAMVVAQAVIGIVTLLLVVPIGIALVHQAMAAILLVVATVHAHRLSQPAPSPAGVFRLSPIKAA</sequence>
<evidence type="ECO:0000313" key="13">
    <source>
        <dbReference type="EMBL" id="MBH0238990.1"/>
    </source>
</evidence>
<feature type="transmembrane region" description="Helical" evidence="12">
    <location>
        <begin position="331"/>
        <end position="348"/>
    </location>
</feature>
<dbReference type="GO" id="GO:0016653">
    <property type="term" value="F:oxidoreductase activity, acting on NAD(P)H, heme protein as acceptor"/>
    <property type="evidence" value="ECO:0007669"/>
    <property type="project" value="TreeGrafter"/>
</dbReference>
<protein>
    <recommendedName>
        <fullName evidence="12">Heme A synthase</fullName>
        <shortName evidence="12">HAS</shortName>
        <ecNumber evidence="12">1.17.99.9</ecNumber>
    </recommendedName>
    <alternativeName>
        <fullName evidence="12">Cytochrome aa3-controlling protein</fullName>
    </alternativeName>
</protein>
<gene>
    <name evidence="12" type="primary">ctaA</name>
    <name evidence="13" type="ORF">I5731_14245</name>
</gene>
<comment type="pathway">
    <text evidence="10 12">Porphyrin-containing compound metabolism; heme A biosynthesis; heme A from heme O: step 1/1.</text>
</comment>
<evidence type="ECO:0000256" key="10">
    <source>
        <dbReference type="ARBA" id="ARBA00044501"/>
    </source>
</evidence>
<dbReference type="EC" id="1.17.99.9" evidence="12"/>
<dbReference type="EMBL" id="JADZLT010000052">
    <property type="protein sequence ID" value="MBH0238990.1"/>
    <property type="molecule type" value="Genomic_DNA"/>
</dbReference>
<accession>A0A931MZG0</accession>
<name>A0A931MZG0_9HYPH</name>
<comment type="cofactor">
    <cofactor evidence="1 12">
        <name>heme b</name>
        <dbReference type="ChEBI" id="CHEBI:60344"/>
    </cofactor>
</comment>
<evidence type="ECO:0000256" key="6">
    <source>
        <dbReference type="ARBA" id="ARBA00023002"/>
    </source>
</evidence>
<dbReference type="GO" id="GO:0005886">
    <property type="term" value="C:plasma membrane"/>
    <property type="evidence" value="ECO:0007669"/>
    <property type="project" value="UniProtKB-SubCell"/>
</dbReference>
<evidence type="ECO:0000256" key="1">
    <source>
        <dbReference type="ARBA" id="ARBA00001970"/>
    </source>
</evidence>
<keyword evidence="3 12" id="KW-0812">Transmembrane</keyword>
<dbReference type="HAMAP" id="MF_01665">
    <property type="entry name" value="HemeA_synth_type2"/>
    <property type="match status" value="1"/>
</dbReference>
<comment type="caution">
    <text evidence="13">The sequence shown here is derived from an EMBL/GenBank/DDBJ whole genome shotgun (WGS) entry which is preliminary data.</text>
</comment>
<feature type="transmembrane region" description="Helical" evidence="12">
    <location>
        <begin position="27"/>
        <end position="47"/>
    </location>
</feature>
<feature type="binding site" description="axial binding residue" evidence="12">
    <location>
        <position position="272"/>
    </location>
    <ligand>
        <name>heme</name>
        <dbReference type="ChEBI" id="CHEBI:30413"/>
    </ligand>
    <ligandPart>
        <name>Fe</name>
        <dbReference type="ChEBI" id="CHEBI:18248"/>
    </ligandPart>
</feature>
<dbReference type="InterPro" id="IPR023754">
    <property type="entry name" value="HemeA_Synthase_type2"/>
</dbReference>
<evidence type="ECO:0000256" key="11">
    <source>
        <dbReference type="ARBA" id="ARBA00048044"/>
    </source>
</evidence>
<dbReference type="GO" id="GO:0006784">
    <property type="term" value="P:heme A biosynthetic process"/>
    <property type="evidence" value="ECO:0007669"/>
    <property type="project" value="UniProtKB-UniRule"/>
</dbReference>
<dbReference type="PANTHER" id="PTHR23289">
    <property type="entry name" value="CYTOCHROME C OXIDASE ASSEMBLY PROTEIN COX15"/>
    <property type="match status" value="1"/>
</dbReference>
<comment type="catalytic activity">
    <reaction evidence="11">
        <text>Fe(II)-heme o + 2 A + H2O = Fe(II)-heme a + 2 AH2</text>
        <dbReference type="Rhea" id="RHEA:63388"/>
        <dbReference type="ChEBI" id="CHEBI:13193"/>
        <dbReference type="ChEBI" id="CHEBI:15377"/>
        <dbReference type="ChEBI" id="CHEBI:17499"/>
        <dbReference type="ChEBI" id="CHEBI:60530"/>
        <dbReference type="ChEBI" id="CHEBI:61715"/>
        <dbReference type="EC" id="1.17.99.9"/>
    </reaction>
    <physiologicalReaction direction="left-to-right" evidence="11">
        <dbReference type="Rhea" id="RHEA:63389"/>
    </physiologicalReaction>
</comment>
<evidence type="ECO:0000256" key="5">
    <source>
        <dbReference type="ARBA" id="ARBA00022989"/>
    </source>
</evidence>
<keyword evidence="4 12" id="KW-0479">Metal-binding</keyword>
<evidence type="ECO:0000256" key="12">
    <source>
        <dbReference type="HAMAP-Rule" id="MF_01665"/>
    </source>
</evidence>
<dbReference type="Pfam" id="PF02628">
    <property type="entry name" value="COX15-CtaA"/>
    <property type="match status" value="1"/>
</dbReference>
<evidence type="ECO:0000313" key="14">
    <source>
        <dbReference type="Proteomes" id="UP000631694"/>
    </source>
</evidence>
<evidence type="ECO:0000256" key="7">
    <source>
        <dbReference type="ARBA" id="ARBA00023004"/>
    </source>
</evidence>
<evidence type="ECO:0000256" key="4">
    <source>
        <dbReference type="ARBA" id="ARBA00022723"/>
    </source>
</evidence>
<keyword evidence="5 12" id="KW-1133">Transmembrane helix</keyword>
<feature type="transmembrane region" description="Helical" evidence="12">
    <location>
        <begin position="110"/>
        <end position="127"/>
    </location>
</feature>
<evidence type="ECO:0000256" key="3">
    <source>
        <dbReference type="ARBA" id="ARBA00022692"/>
    </source>
</evidence>
<dbReference type="GO" id="GO:0046872">
    <property type="term" value="F:metal ion binding"/>
    <property type="evidence" value="ECO:0007669"/>
    <property type="project" value="UniProtKB-KW"/>
</dbReference>
<reference evidence="13" key="1">
    <citation type="submission" date="2020-12" db="EMBL/GenBank/DDBJ databases">
        <title>Methylobrevis albus sp. nov., isolated from fresh water lack sediment.</title>
        <authorList>
            <person name="Zou Q."/>
        </authorList>
    </citation>
    <scope>NUCLEOTIDE SEQUENCE</scope>
    <source>
        <strain evidence="13">L22</strain>
    </source>
</reference>
<comment type="similarity">
    <text evidence="12">Belongs to the COX15/CtaA family. Type 2 subfamily.</text>
</comment>
<dbReference type="GO" id="GO:0120547">
    <property type="term" value="F:heme A synthase activity"/>
    <property type="evidence" value="ECO:0007669"/>
    <property type="project" value="UniProtKB-EC"/>
</dbReference>
<evidence type="ECO:0000256" key="2">
    <source>
        <dbReference type="ARBA" id="ARBA00004141"/>
    </source>
</evidence>
<keyword evidence="8 12" id="KW-0350">Heme biosynthesis</keyword>
<feature type="transmembrane region" description="Helical" evidence="12">
    <location>
        <begin position="270"/>
        <end position="291"/>
    </location>
</feature>
<feature type="transmembrane region" description="Helical" evidence="12">
    <location>
        <begin position="170"/>
        <end position="191"/>
    </location>
</feature>
<feature type="transmembrane region" description="Helical" evidence="12">
    <location>
        <begin position="139"/>
        <end position="158"/>
    </location>
</feature>
<dbReference type="Proteomes" id="UP000631694">
    <property type="component" value="Unassembled WGS sequence"/>
</dbReference>
<dbReference type="PANTHER" id="PTHR23289:SF2">
    <property type="entry name" value="CYTOCHROME C OXIDASE ASSEMBLY PROTEIN COX15 HOMOLOG"/>
    <property type="match status" value="1"/>
</dbReference>
<proteinExistence type="inferred from homology"/>
<keyword evidence="12" id="KW-1003">Cell membrane</keyword>
<organism evidence="13 14">
    <name type="scientific">Methylobrevis albus</name>
    <dbReference type="NCBI Taxonomy" id="2793297"/>
    <lineage>
        <taxon>Bacteria</taxon>
        <taxon>Pseudomonadati</taxon>
        <taxon>Pseudomonadota</taxon>
        <taxon>Alphaproteobacteria</taxon>
        <taxon>Hyphomicrobiales</taxon>
        <taxon>Pleomorphomonadaceae</taxon>
        <taxon>Methylobrevis</taxon>
    </lineage>
</organism>
<evidence type="ECO:0000256" key="8">
    <source>
        <dbReference type="ARBA" id="ARBA00023133"/>
    </source>
</evidence>
<feature type="transmembrane region" description="Helical" evidence="12">
    <location>
        <begin position="303"/>
        <end position="325"/>
    </location>
</feature>
<dbReference type="AlphaFoldDB" id="A0A931MZG0"/>
<keyword evidence="6 12" id="KW-0560">Oxidoreductase</keyword>
<comment type="subunit">
    <text evidence="12">Interacts with CtaB.</text>
</comment>
<feature type="binding site" description="axial binding residue" evidence="12">
    <location>
        <position position="333"/>
    </location>
    <ligand>
        <name>heme</name>
        <dbReference type="ChEBI" id="CHEBI:30413"/>
    </ligand>
    <ligandPart>
        <name>Fe</name>
        <dbReference type="ChEBI" id="CHEBI:18248"/>
    </ligandPart>
</feature>
<feature type="transmembrane region" description="Helical" evidence="12">
    <location>
        <begin position="212"/>
        <end position="236"/>
    </location>
</feature>
<keyword evidence="7 12" id="KW-0408">Iron</keyword>
<comment type="function">
    <text evidence="12">Catalyzes the conversion of heme O to heme A by two successive hydroxylations of the methyl group at C8. The first hydroxylation forms heme I, the second hydroxylation results in an unstable dihydroxymethyl group, which spontaneously dehydrates, resulting in the formyl group of heme A.</text>
</comment>
<dbReference type="InterPro" id="IPR003780">
    <property type="entry name" value="COX15/CtaA_fam"/>
</dbReference>
<comment type="subcellular location">
    <subcellularLocation>
        <location evidence="12">Cell membrane</location>
        <topology evidence="12">Multi-pass membrane protein</topology>
    </subcellularLocation>
    <subcellularLocation>
        <location evidence="2">Membrane</location>
        <topology evidence="2">Multi-pass membrane protein</topology>
    </subcellularLocation>
</comment>
<keyword evidence="9 12" id="KW-0472">Membrane</keyword>
<dbReference type="RefSeq" id="WP_197312070.1">
    <property type="nucleotide sequence ID" value="NZ_JADZLT010000052.1"/>
</dbReference>
<keyword evidence="14" id="KW-1185">Reference proteome</keyword>